<dbReference type="AlphaFoldDB" id="A0A075I873"/>
<feature type="transmembrane region" description="Helical" evidence="1">
    <location>
        <begin position="6"/>
        <end position="23"/>
    </location>
</feature>
<proteinExistence type="predicted"/>
<protein>
    <submittedName>
        <fullName evidence="2">Uncharacterized protein</fullName>
    </submittedName>
</protein>
<feature type="transmembrane region" description="Helical" evidence="1">
    <location>
        <begin position="50"/>
        <end position="68"/>
    </location>
</feature>
<evidence type="ECO:0000313" key="2">
    <source>
        <dbReference type="EMBL" id="AIF24174.1"/>
    </source>
</evidence>
<dbReference type="EMBL" id="KF901252">
    <property type="protein sequence ID" value="AIF24174.1"/>
    <property type="molecule type" value="Genomic_DNA"/>
</dbReference>
<keyword evidence="1" id="KW-0812">Transmembrane</keyword>
<keyword evidence="1" id="KW-1133">Transmembrane helix</keyword>
<reference evidence="2" key="1">
    <citation type="journal article" date="2014" name="Genome Biol. Evol.">
        <title>Pangenome evidence for extensive interdomain horizontal transfer affecting lineage core and shell genes in uncultured planktonic thaumarchaeota and euryarchaeota.</title>
        <authorList>
            <person name="Deschamps P."/>
            <person name="Zivanovic Y."/>
            <person name="Moreira D."/>
            <person name="Rodriguez-Valera F."/>
            <person name="Lopez-Garcia P."/>
        </authorList>
    </citation>
    <scope>NUCLEOTIDE SEQUENCE</scope>
</reference>
<name>A0A075I873_9ARCH</name>
<evidence type="ECO:0000256" key="1">
    <source>
        <dbReference type="SAM" id="Phobius"/>
    </source>
</evidence>
<sequence length="69" mass="7644">MPQPIMAIAALAVITIALIGQAIEMRKIRTRTYGEDSIGSPNIFLNKRNFKWYGLIVVGFGLAYAAQFL</sequence>
<keyword evidence="1" id="KW-0472">Membrane</keyword>
<organism evidence="2">
    <name type="scientific">uncultured marine thaumarchaeote SAT1000_25_G11</name>
    <dbReference type="NCBI Taxonomy" id="1456398"/>
    <lineage>
        <taxon>Archaea</taxon>
        <taxon>Nitrososphaerota</taxon>
        <taxon>environmental samples</taxon>
    </lineage>
</organism>
<accession>A0A075I873</accession>